<keyword evidence="7" id="KW-0325">Glycoprotein</keyword>
<comment type="similarity">
    <text evidence="3 10">Belongs to the glycosyl hydrolase 31 family.</text>
</comment>
<name>A0AAU9JTX0_9CILI</name>
<comment type="pathway">
    <text evidence="2">Glycan metabolism; N-glycan metabolism.</text>
</comment>
<comment type="caution">
    <text evidence="14">The sequence shown here is derived from an EMBL/GenBank/DDBJ whole genome shotgun (WGS) entry which is preliminary data.</text>
</comment>
<dbReference type="PROSITE" id="PS00129">
    <property type="entry name" value="GLYCOSYL_HYDROL_F31_1"/>
    <property type="match status" value="1"/>
</dbReference>
<dbReference type="SUPFAM" id="SSF74650">
    <property type="entry name" value="Galactose mutarotase-like"/>
    <property type="match status" value="1"/>
</dbReference>
<keyword evidence="6" id="KW-0256">Endoplasmic reticulum</keyword>
<comment type="subcellular location">
    <subcellularLocation>
        <location evidence="1">Endoplasmic reticulum</location>
    </subcellularLocation>
</comment>
<accession>A0AAU9JTX0</accession>
<dbReference type="CDD" id="cd14752">
    <property type="entry name" value="GH31_N"/>
    <property type="match status" value="1"/>
</dbReference>
<dbReference type="InterPro" id="IPR013780">
    <property type="entry name" value="Glyco_hydro_b"/>
</dbReference>
<dbReference type="InterPro" id="IPR030458">
    <property type="entry name" value="Glyco_hydro_31_AS"/>
</dbReference>
<dbReference type="GO" id="GO:0090599">
    <property type="term" value="F:alpha-glucosidase activity"/>
    <property type="evidence" value="ECO:0007669"/>
    <property type="project" value="TreeGrafter"/>
</dbReference>
<evidence type="ECO:0000256" key="6">
    <source>
        <dbReference type="ARBA" id="ARBA00022824"/>
    </source>
</evidence>
<organism evidence="14 15">
    <name type="scientific">Blepharisma stoltei</name>
    <dbReference type="NCBI Taxonomy" id="1481888"/>
    <lineage>
        <taxon>Eukaryota</taxon>
        <taxon>Sar</taxon>
        <taxon>Alveolata</taxon>
        <taxon>Ciliophora</taxon>
        <taxon>Postciliodesmatophora</taxon>
        <taxon>Heterotrichea</taxon>
        <taxon>Heterotrichida</taxon>
        <taxon>Blepharismidae</taxon>
        <taxon>Blepharisma</taxon>
    </lineage>
</organism>
<keyword evidence="4" id="KW-0732">Signal</keyword>
<evidence type="ECO:0000259" key="13">
    <source>
        <dbReference type="Pfam" id="PF21365"/>
    </source>
</evidence>
<dbReference type="PANTHER" id="PTHR22762">
    <property type="entry name" value="ALPHA-GLUCOSIDASE"/>
    <property type="match status" value="1"/>
</dbReference>
<dbReference type="GO" id="GO:0005975">
    <property type="term" value="P:carbohydrate metabolic process"/>
    <property type="evidence" value="ECO:0007669"/>
    <property type="project" value="InterPro"/>
</dbReference>
<feature type="domain" description="Glycoside hydrolase family 31 TIM barrel" evidence="11">
    <location>
        <begin position="275"/>
        <end position="602"/>
    </location>
</feature>
<dbReference type="GO" id="GO:0005783">
    <property type="term" value="C:endoplasmic reticulum"/>
    <property type="evidence" value="ECO:0007669"/>
    <property type="project" value="UniProtKB-SubCell"/>
</dbReference>
<protein>
    <recommendedName>
        <fullName evidence="9">Glucosidase II subunit alpha</fullName>
    </recommendedName>
</protein>
<dbReference type="Gene3D" id="3.20.20.80">
    <property type="entry name" value="Glycosidases"/>
    <property type="match status" value="2"/>
</dbReference>
<gene>
    <name evidence="14" type="ORF">BSTOLATCC_MIC42162</name>
</gene>
<dbReference type="AlphaFoldDB" id="A0AAU9JTX0"/>
<evidence type="ECO:0000313" key="14">
    <source>
        <dbReference type="EMBL" id="CAG9326902.1"/>
    </source>
</evidence>
<dbReference type="Pfam" id="PF01055">
    <property type="entry name" value="Glyco_hydro_31_2nd"/>
    <property type="match status" value="1"/>
</dbReference>
<evidence type="ECO:0000256" key="3">
    <source>
        <dbReference type="ARBA" id="ARBA00007806"/>
    </source>
</evidence>
<evidence type="ECO:0000259" key="12">
    <source>
        <dbReference type="Pfam" id="PF13802"/>
    </source>
</evidence>
<evidence type="ECO:0000313" key="15">
    <source>
        <dbReference type="Proteomes" id="UP001162131"/>
    </source>
</evidence>
<proteinExistence type="inferred from homology"/>
<keyword evidence="5 10" id="KW-0378">Hydrolase</keyword>
<evidence type="ECO:0000256" key="7">
    <source>
        <dbReference type="ARBA" id="ARBA00023180"/>
    </source>
</evidence>
<dbReference type="InterPro" id="IPR000322">
    <property type="entry name" value="Glyco_hydro_31_TIM"/>
</dbReference>
<keyword evidence="15" id="KW-1185">Reference proteome</keyword>
<dbReference type="Gene3D" id="2.60.40.1760">
    <property type="entry name" value="glycosyl hydrolase (family 31)"/>
    <property type="match status" value="1"/>
</dbReference>
<feature type="domain" description="Glycoside hydrolase family 31 N-terminal" evidence="12">
    <location>
        <begin position="30"/>
        <end position="232"/>
    </location>
</feature>
<dbReference type="InterPro" id="IPR025887">
    <property type="entry name" value="Glyco_hydro_31_N_dom"/>
</dbReference>
<dbReference type="InterPro" id="IPR011013">
    <property type="entry name" value="Gal_mutarotase_sf_dom"/>
</dbReference>
<reference evidence="14" key="1">
    <citation type="submission" date="2021-09" db="EMBL/GenBank/DDBJ databases">
        <authorList>
            <consortium name="AG Swart"/>
            <person name="Singh M."/>
            <person name="Singh A."/>
            <person name="Seah K."/>
            <person name="Emmerich C."/>
        </authorList>
    </citation>
    <scope>NUCLEOTIDE SEQUENCE</scope>
    <source>
        <strain evidence="14">ATCC30299</strain>
    </source>
</reference>
<dbReference type="InterPro" id="IPR017853">
    <property type="entry name" value="GH"/>
</dbReference>
<dbReference type="SUPFAM" id="SSF51445">
    <property type="entry name" value="(Trans)glycosidases"/>
    <property type="match status" value="1"/>
</dbReference>
<evidence type="ECO:0000256" key="10">
    <source>
        <dbReference type="RuleBase" id="RU361185"/>
    </source>
</evidence>
<dbReference type="Gene3D" id="2.60.40.1180">
    <property type="entry name" value="Golgi alpha-mannosidase II"/>
    <property type="match status" value="2"/>
</dbReference>
<keyword evidence="8 10" id="KW-0326">Glycosidase</keyword>
<dbReference type="CDD" id="cd06603">
    <property type="entry name" value="GH31_GANC_GANAB_alpha"/>
    <property type="match status" value="1"/>
</dbReference>
<sequence>MYTNGALHVYIDEISPIHKRFKTPQEDLINEKAINKVPNQHVKIEADKIIWELGKIRYVLKISKFMIEGFYGKDLTIIANKNSFMNFERYRNKNVDLKPKNQSKDISKPIKILDATGAYIEKNGNLETQPNLWNENFKQFNDKKQFGPSSIALDFTFVNSTHIFGIPEHADSLALKDTVKSEPYRLYNLDVFEYELNERMALYGSIPFILSRTIKKFSSGVFWSNPSETYIDINSQNNDKITHWISEAGVLEFYLFQDESPLKIIESFTLLTGPPQLPPLFSLGYHQSRWNYNSEKDLLDVADGFNKYQIPVDVFWLDIEHTPERTYFKWDYRNFPTPTEMQKKLESMNKKLVTIVDPHMKRSDSYFVHKEMQSKGYYVKTDKGYDFEGHCWPGSSSWPDFTRPEVRDYWSSLFDFSKYKDSTEILFVWNDMNEPSVFSGPEITMPKDNFHGNYEHREVHNIYGLYMQRATSEGLVKRRLGGYRPFVLSRAFYAGVQKYGAIWTGDNNSKWSHLEYSMPMCLSIAVAGLSFCGADVGGFFGNPDTNLLVRWYQLGAYMPFFRGHSHIETRRREPWLYNEPYLSQIRQAINERYSLLPYWYTLFYIYHIKGTPIIRPMFVEYPNDNIAADLDKQFHVGPGLLVAGITMPNQQEIPIYLPEAIWYDYHTFQKINENGAISYKTNENWVPVFIKGGNVIIRYEKAKMSTSDMKSDPISIIIVLNKEKKAKGMIYLDDTETFKYQSGEFVYAEIEFKENSIRYKILNQMNANISVGKITVLGLDFVPKVVALENSSELFTLGYYVKEESLIISEVPAKISEEWTIYLS</sequence>
<evidence type="ECO:0000256" key="9">
    <source>
        <dbReference type="ARBA" id="ARBA00042895"/>
    </source>
</evidence>
<evidence type="ECO:0000256" key="5">
    <source>
        <dbReference type="ARBA" id="ARBA00022801"/>
    </source>
</evidence>
<dbReference type="InterPro" id="IPR048395">
    <property type="entry name" value="Glyco_hydro_31_C"/>
</dbReference>
<evidence type="ECO:0000259" key="11">
    <source>
        <dbReference type="Pfam" id="PF01055"/>
    </source>
</evidence>
<evidence type="ECO:0000256" key="4">
    <source>
        <dbReference type="ARBA" id="ARBA00022729"/>
    </source>
</evidence>
<evidence type="ECO:0000256" key="2">
    <source>
        <dbReference type="ARBA" id="ARBA00004833"/>
    </source>
</evidence>
<dbReference type="SUPFAM" id="SSF51011">
    <property type="entry name" value="Glycosyl hydrolase domain"/>
    <property type="match status" value="1"/>
</dbReference>
<feature type="domain" description="Glycosyl hydrolase family 31 C-terminal" evidence="13">
    <location>
        <begin position="610"/>
        <end position="696"/>
    </location>
</feature>
<dbReference type="GO" id="GO:0006491">
    <property type="term" value="P:N-glycan processing"/>
    <property type="evidence" value="ECO:0007669"/>
    <property type="project" value="TreeGrafter"/>
</dbReference>
<dbReference type="PANTHER" id="PTHR22762:SF54">
    <property type="entry name" value="BCDNA.GH04962"/>
    <property type="match status" value="1"/>
</dbReference>
<dbReference type="GO" id="GO:0030246">
    <property type="term" value="F:carbohydrate binding"/>
    <property type="evidence" value="ECO:0007669"/>
    <property type="project" value="InterPro"/>
</dbReference>
<dbReference type="FunFam" id="3.20.20.80:FF:000039">
    <property type="entry name" value="Glucosidase, alpha neutral C"/>
    <property type="match status" value="1"/>
</dbReference>
<dbReference type="EMBL" id="CAJZBQ010000041">
    <property type="protein sequence ID" value="CAG9326902.1"/>
    <property type="molecule type" value="Genomic_DNA"/>
</dbReference>
<dbReference type="Proteomes" id="UP001162131">
    <property type="component" value="Unassembled WGS sequence"/>
</dbReference>
<dbReference type="Pfam" id="PF13802">
    <property type="entry name" value="Gal_mutarotas_2"/>
    <property type="match status" value="1"/>
</dbReference>
<dbReference type="Pfam" id="PF21365">
    <property type="entry name" value="Glyco_hydro_31_3rd"/>
    <property type="match status" value="1"/>
</dbReference>
<evidence type="ECO:0000256" key="1">
    <source>
        <dbReference type="ARBA" id="ARBA00004240"/>
    </source>
</evidence>
<evidence type="ECO:0000256" key="8">
    <source>
        <dbReference type="ARBA" id="ARBA00023295"/>
    </source>
</evidence>